<dbReference type="EnsemblMetazoa" id="XM_050643014.1">
    <property type="protein sequence ID" value="XP_050498971.1"/>
    <property type="gene ID" value="LOC126879762"/>
</dbReference>
<dbReference type="RefSeq" id="XP_050498971.1">
    <property type="nucleotide sequence ID" value="XM_050643014.1"/>
</dbReference>
<feature type="signal peptide" evidence="1">
    <location>
        <begin position="1"/>
        <end position="17"/>
    </location>
</feature>
<evidence type="ECO:0008006" key="4">
    <source>
        <dbReference type="Google" id="ProtNLM"/>
    </source>
</evidence>
<dbReference type="Proteomes" id="UP001652700">
    <property type="component" value="Unplaced"/>
</dbReference>
<protein>
    <recommendedName>
        <fullName evidence="4">27 kDa hemolymph protein-like</fullName>
    </recommendedName>
</protein>
<keyword evidence="1" id="KW-0732">Signal</keyword>
<evidence type="ECO:0000256" key="1">
    <source>
        <dbReference type="SAM" id="SignalP"/>
    </source>
</evidence>
<proteinExistence type="predicted"/>
<evidence type="ECO:0000313" key="2">
    <source>
        <dbReference type="EnsemblMetazoa" id="XP_050498971.1"/>
    </source>
</evidence>
<organism evidence="2 3">
    <name type="scientific">Diabrotica virgifera virgifera</name>
    <name type="common">western corn rootworm</name>
    <dbReference type="NCBI Taxonomy" id="50390"/>
    <lineage>
        <taxon>Eukaryota</taxon>
        <taxon>Metazoa</taxon>
        <taxon>Ecdysozoa</taxon>
        <taxon>Arthropoda</taxon>
        <taxon>Hexapoda</taxon>
        <taxon>Insecta</taxon>
        <taxon>Pterygota</taxon>
        <taxon>Neoptera</taxon>
        <taxon>Endopterygota</taxon>
        <taxon>Coleoptera</taxon>
        <taxon>Polyphaga</taxon>
        <taxon>Cucujiformia</taxon>
        <taxon>Chrysomeloidea</taxon>
        <taxon>Chrysomelidae</taxon>
        <taxon>Galerucinae</taxon>
        <taxon>Diabroticina</taxon>
        <taxon>Diabroticites</taxon>
        <taxon>Diabrotica</taxon>
    </lineage>
</organism>
<name>A0ABM5JM07_DIAVI</name>
<accession>A0ABM5JM07</accession>
<evidence type="ECO:0000313" key="3">
    <source>
        <dbReference type="Proteomes" id="UP001652700"/>
    </source>
</evidence>
<sequence length="224" mass="26071">MPNFLWIFIFFLGLAYARNIQFSVSTNHHRHTRDIISEKFLNNNIDGFILKECKRNNLNVENQSELETALVNMDSCFKRKTIFLSSQSDYLNNMEECSKTPKELVTKCLPNNLKYLPDMYFKSAKALVKLYYKDNSIMQGTPMTDCEQKIMQEDAQTYYANCLLKLKEGNTNNDNLLSKTSLCRTAKEFANCFAETMLNKCKKHSDIETFTQDYVKSQDEICSL</sequence>
<reference evidence="2" key="1">
    <citation type="submission" date="2025-05" db="UniProtKB">
        <authorList>
            <consortium name="EnsemblMetazoa"/>
        </authorList>
    </citation>
    <scope>IDENTIFICATION</scope>
</reference>
<feature type="chain" id="PRO_5047354728" description="27 kDa hemolymph protein-like" evidence="1">
    <location>
        <begin position="18"/>
        <end position="224"/>
    </location>
</feature>
<keyword evidence="3" id="KW-1185">Reference proteome</keyword>
<dbReference type="GeneID" id="126879762"/>